<accession>A0A4R3LPR2</accession>
<dbReference type="AlphaFoldDB" id="A0A4R3LPR2"/>
<proteinExistence type="predicted"/>
<organism evidence="1 2">
    <name type="scientific">Aquabacter spiritensis</name>
    <dbReference type="NCBI Taxonomy" id="933073"/>
    <lineage>
        <taxon>Bacteria</taxon>
        <taxon>Pseudomonadati</taxon>
        <taxon>Pseudomonadota</taxon>
        <taxon>Alphaproteobacteria</taxon>
        <taxon>Hyphomicrobiales</taxon>
        <taxon>Xanthobacteraceae</taxon>
        <taxon>Aquabacter</taxon>
    </lineage>
</organism>
<name>A0A4R3LPR2_9HYPH</name>
<comment type="caution">
    <text evidence="1">The sequence shown here is derived from an EMBL/GenBank/DDBJ whole genome shotgun (WGS) entry which is preliminary data.</text>
</comment>
<dbReference type="EMBL" id="SMAI01000013">
    <property type="protein sequence ID" value="TCT02382.1"/>
    <property type="molecule type" value="Genomic_DNA"/>
</dbReference>
<protein>
    <recommendedName>
        <fullName evidence="3">Asparagine synthase</fullName>
    </recommendedName>
</protein>
<keyword evidence="2" id="KW-1185">Reference proteome</keyword>
<dbReference type="Proteomes" id="UP000294664">
    <property type="component" value="Unassembled WGS sequence"/>
</dbReference>
<sequence length="799" mass="89401">MKRPIGEEHESCAQETVDSYLEVTRSNGVVRGRLVSRDGEIRGLLWFLIKDGRIYRRSQDWTECQKCEWLITESGLYLVQVTVWTPPHHTVLRSPYTLYQTDSDKLAFSKFLVNDDSGAIPSLQYCRSARPYSEFAAISLAPDAPDHLATVPDCLSALGLTMSVATTRKGVLGVVSRPGSEQRDNPFLFSGSAFSKGTLYFGGEQAAEAKLAATGGAVGTYTYLDCDTRRCECIAGSDFFGVGKIYYFVRSKVAIASNRYHLLLILINAMGLTGSVNKRKVEATLSCIDLQPLLQNFSSEMEIEGASLLPVDHRLRLRAGHAVLEPTGLYSMLRSELEYSPSEHLRHLNDAKAELIENVGAILAHPGFKTVIFDLTGGLDSRLVYAALTNTTHDKDRVRISARETPAEPADLEIALSLNSLYAYTYDDCNRHIEKSRNDSLLSDSMSHKIGQSYAYTPDIARQNIRNSVRVTGAYGEICARAYYSRKHFDKYIDTKTLEEFVEKYFILHYTHFIADFPGAQNTIKDLFLNEMSKIPGRTPLESFENFYLFFRNGIHFSDQIRCDYREPELGPLMSKSLFKAKMSTFREFKGARVQFEMMALMNPVLAAHRYASQDDNTEYGQLSPQTSPMSQFLNGLTVAGSTDRTKWIEAQKRQTVRIEPFQNEEEQAAYRRKHDSLVQDRDRIAMAALNFLIRTETIDRDRVGRSVWHYLQRHQGDPSVAAWNMANRLSSIYFQIMLAGPRALREGGKAVVAGASIPAASPKARGQAVSAAAPSVSGGISYASRIFGTLGIKLPFRG</sequence>
<evidence type="ECO:0008006" key="3">
    <source>
        <dbReference type="Google" id="ProtNLM"/>
    </source>
</evidence>
<reference evidence="1 2" key="1">
    <citation type="submission" date="2019-03" db="EMBL/GenBank/DDBJ databases">
        <title>Genomic Encyclopedia of Type Strains, Phase IV (KMG-IV): sequencing the most valuable type-strain genomes for metagenomic binning, comparative biology and taxonomic classification.</title>
        <authorList>
            <person name="Goeker M."/>
        </authorList>
    </citation>
    <scope>NUCLEOTIDE SEQUENCE [LARGE SCALE GENOMIC DNA]</scope>
    <source>
        <strain evidence="1 2">DSM 9035</strain>
    </source>
</reference>
<evidence type="ECO:0000313" key="2">
    <source>
        <dbReference type="Proteomes" id="UP000294664"/>
    </source>
</evidence>
<dbReference type="OrthoDB" id="6287162at2"/>
<dbReference type="RefSeq" id="WP_132033957.1">
    <property type="nucleotide sequence ID" value="NZ_SMAI01000013.1"/>
</dbReference>
<evidence type="ECO:0000313" key="1">
    <source>
        <dbReference type="EMBL" id="TCT02382.1"/>
    </source>
</evidence>
<gene>
    <name evidence="1" type="ORF">EDC64_11328</name>
</gene>